<evidence type="ECO:0000313" key="3">
    <source>
        <dbReference type="Proteomes" id="UP000177171"/>
    </source>
</evidence>
<protein>
    <submittedName>
        <fullName evidence="2">Uncharacterized protein</fullName>
    </submittedName>
</protein>
<accession>A0A1G2LPK5</accession>
<dbReference type="EMBL" id="MHQY01000039">
    <property type="protein sequence ID" value="OHA12819.1"/>
    <property type="molecule type" value="Genomic_DNA"/>
</dbReference>
<reference evidence="2 3" key="1">
    <citation type="journal article" date="2016" name="Nat. Commun.">
        <title>Thousands of microbial genomes shed light on interconnected biogeochemical processes in an aquifer system.</title>
        <authorList>
            <person name="Anantharaman K."/>
            <person name="Brown C.T."/>
            <person name="Hug L.A."/>
            <person name="Sharon I."/>
            <person name="Castelle C.J."/>
            <person name="Probst A.J."/>
            <person name="Thomas B.C."/>
            <person name="Singh A."/>
            <person name="Wilkins M.J."/>
            <person name="Karaoz U."/>
            <person name="Brodie E.L."/>
            <person name="Williams K.H."/>
            <person name="Hubbard S.S."/>
            <person name="Banfield J.F."/>
        </authorList>
    </citation>
    <scope>NUCLEOTIDE SEQUENCE [LARGE SCALE GENOMIC DNA]</scope>
</reference>
<feature type="region of interest" description="Disordered" evidence="1">
    <location>
        <begin position="1"/>
        <end position="30"/>
    </location>
</feature>
<gene>
    <name evidence="2" type="ORF">A3G49_03900</name>
</gene>
<feature type="compositionally biased region" description="Basic and acidic residues" evidence="1">
    <location>
        <begin position="1"/>
        <end position="17"/>
    </location>
</feature>
<sequence>MKESEPKRENAETEIIKKPKNKGLKSPKSDVENFSLDKAQLDSLRLEFQDLSPGDLEKMKTLINECDNSLVSNFKNYFPKKETPGKIPARERFLFTDKKTFERFNEKWLGKLQSGDASYLNKENKGNMRTFLERGDFAAGFVPDIWEKIPQEMQKKLIDAAGGEKQAKKAIKNMAARYIITHELAHLHQDPSLPLWFAESGAYCYTQETMKKNKWGELNSAQDEAADFYRWLLEKYGDDVHKIYFGQLQDRKKREKIFSEFTKEKKKILFPDYREEKE</sequence>
<evidence type="ECO:0000256" key="1">
    <source>
        <dbReference type="SAM" id="MobiDB-lite"/>
    </source>
</evidence>
<evidence type="ECO:0000313" key="2">
    <source>
        <dbReference type="EMBL" id="OHA12819.1"/>
    </source>
</evidence>
<dbReference type="Proteomes" id="UP000177171">
    <property type="component" value="Unassembled WGS sequence"/>
</dbReference>
<proteinExistence type="predicted"/>
<dbReference type="AlphaFoldDB" id="A0A1G2LPK5"/>
<organism evidence="2 3">
    <name type="scientific">Candidatus Sungbacteria bacterium RIFCSPLOWO2_12_FULL_41_11</name>
    <dbReference type="NCBI Taxonomy" id="1802286"/>
    <lineage>
        <taxon>Bacteria</taxon>
        <taxon>Candidatus Sungiibacteriota</taxon>
    </lineage>
</organism>
<name>A0A1G2LPK5_9BACT</name>
<comment type="caution">
    <text evidence="2">The sequence shown here is derived from an EMBL/GenBank/DDBJ whole genome shotgun (WGS) entry which is preliminary data.</text>
</comment>